<keyword evidence="2" id="KW-1185">Reference proteome</keyword>
<dbReference type="InParanoid" id="A0A0V1AYW9"/>
<name>A0A0V1AYW9_TRISP</name>
<organism evidence="1 2">
    <name type="scientific">Trichinella spiralis</name>
    <name type="common">Trichina worm</name>
    <dbReference type="NCBI Taxonomy" id="6334"/>
    <lineage>
        <taxon>Eukaryota</taxon>
        <taxon>Metazoa</taxon>
        <taxon>Ecdysozoa</taxon>
        <taxon>Nematoda</taxon>
        <taxon>Enoplea</taxon>
        <taxon>Dorylaimia</taxon>
        <taxon>Trichinellida</taxon>
        <taxon>Trichinellidae</taxon>
        <taxon>Trichinella</taxon>
    </lineage>
</organism>
<gene>
    <name evidence="1" type="ORF">T01_15568</name>
</gene>
<evidence type="ECO:0000313" key="2">
    <source>
        <dbReference type="Proteomes" id="UP000054776"/>
    </source>
</evidence>
<comment type="caution">
    <text evidence="1">The sequence shown here is derived from an EMBL/GenBank/DDBJ whole genome shotgun (WGS) entry which is preliminary data.</text>
</comment>
<dbReference type="Proteomes" id="UP000054776">
    <property type="component" value="Unassembled WGS sequence"/>
</dbReference>
<dbReference type="EMBL" id="JYDH01000155">
    <property type="protein sequence ID" value="KRY29935.1"/>
    <property type="molecule type" value="Genomic_DNA"/>
</dbReference>
<evidence type="ECO:0000313" key="1">
    <source>
        <dbReference type="EMBL" id="KRY29935.1"/>
    </source>
</evidence>
<reference evidence="1 2" key="1">
    <citation type="submission" date="2015-01" db="EMBL/GenBank/DDBJ databases">
        <title>Evolution of Trichinella species and genotypes.</title>
        <authorList>
            <person name="Korhonen P.K."/>
            <person name="Edoardo P."/>
            <person name="Giuseppe L.R."/>
            <person name="Gasser R.B."/>
        </authorList>
    </citation>
    <scope>NUCLEOTIDE SEQUENCE [LARGE SCALE GENOMIC DNA]</scope>
    <source>
        <strain evidence="1">ISS3</strain>
    </source>
</reference>
<protein>
    <submittedName>
        <fullName evidence="1">Uncharacterized protein</fullName>
    </submittedName>
</protein>
<proteinExistence type="predicted"/>
<dbReference type="AlphaFoldDB" id="A0A0V1AYW9"/>
<sequence length="45" mass="5248">MAFVPAWKLHMELHSATSDQPPHLEFRRRITKERALIPLIPKGLD</sequence>
<accession>A0A0V1AYW9</accession>